<keyword evidence="1" id="KW-0472">Membrane</keyword>
<dbReference type="Proteomes" id="UP000183471">
    <property type="component" value="Unassembled WGS sequence"/>
</dbReference>
<sequence length="121" mass="12837">MIMTDIPLWADLLASLLLVSGGVLTLIGSSGLLRLPDLFARIHGPTMGNTLGLGCVLLASILIASVQAHRFIFQEVLIALFVIATSPVTAMLLMRAGIYRRREDGVKKVTHAPDGAEGASE</sequence>
<keyword evidence="1" id="KW-0812">Transmembrane</keyword>
<evidence type="ECO:0000313" key="3">
    <source>
        <dbReference type="Proteomes" id="UP000183471"/>
    </source>
</evidence>
<dbReference type="EMBL" id="FNKY01000001">
    <property type="protein sequence ID" value="SDQ79588.1"/>
    <property type="molecule type" value="Genomic_DNA"/>
</dbReference>
<evidence type="ECO:0000313" key="2">
    <source>
        <dbReference type="EMBL" id="SDQ79588.1"/>
    </source>
</evidence>
<accession>A0ABY0TGH8</accession>
<feature type="transmembrane region" description="Helical" evidence="1">
    <location>
        <begin position="47"/>
        <end position="66"/>
    </location>
</feature>
<dbReference type="InterPro" id="IPR005133">
    <property type="entry name" value="PhaG_MnhG_YufB"/>
</dbReference>
<dbReference type="PANTHER" id="PTHR34703">
    <property type="entry name" value="ANTIPORTER SUBUNIT MNHG2-RELATED"/>
    <property type="match status" value="1"/>
</dbReference>
<dbReference type="Pfam" id="PF03334">
    <property type="entry name" value="PhaG_MnhG_YufB"/>
    <property type="match status" value="1"/>
</dbReference>
<reference evidence="2 3" key="1">
    <citation type="submission" date="2016-10" db="EMBL/GenBank/DDBJ databases">
        <authorList>
            <person name="Varghese N."/>
            <person name="Submissions S."/>
        </authorList>
    </citation>
    <scope>NUCLEOTIDE SEQUENCE [LARGE SCALE GENOMIC DNA]</scope>
    <source>
        <strain evidence="2 3">Nl1</strain>
    </source>
</reference>
<dbReference type="PANTHER" id="PTHR34703:SF1">
    <property type="entry name" value="ANTIPORTER SUBUNIT MNHG2-RELATED"/>
    <property type="match status" value="1"/>
</dbReference>
<feature type="transmembrane region" description="Helical" evidence="1">
    <location>
        <begin position="12"/>
        <end position="35"/>
    </location>
</feature>
<comment type="caution">
    <text evidence="2">The sequence shown here is derived from an EMBL/GenBank/DDBJ whole genome shotgun (WGS) entry which is preliminary data.</text>
</comment>
<gene>
    <name evidence="2" type="ORF">SAMN05216402_2319</name>
</gene>
<dbReference type="NCBIfam" id="TIGR01300">
    <property type="entry name" value="CPA3_mnhG_phaG"/>
    <property type="match status" value="1"/>
</dbReference>
<evidence type="ECO:0000256" key="1">
    <source>
        <dbReference type="SAM" id="Phobius"/>
    </source>
</evidence>
<keyword evidence="1" id="KW-1133">Transmembrane helix</keyword>
<dbReference type="RefSeq" id="WP_074632628.1">
    <property type="nucleotide sequence ID" value="NZ_FNKY01000001.1"/>
</dbReference>
<protein>
    <submittedName>
        <fullName evidence="2">Multisubunit potassium/proton antiporter, PhaG subunit</fullName>
    </submittedName>
</protein>
<keyword evidence="3" id="KW-1185">Reference proteome</keyword>
<feature type="transmembrane region" description="Helical" evidence="1">
    <location>
        <begin position="72"/>
        <end position="93"/>
    </location>
</feature>
<name>A0ABY0TGH8_9PROT</name>
<proteinExistence type="predicted"/>
<organism evidence="2 3">
    <name type="scientific">Nitrosospira multiformis</name>
    <dbReference type="NCBI Taxonomy" id="1231"/>
    <lineage>
        <taxon>Bacteria</taxon>
        <taxon>Pseudomonadati</taxon>
        <taxon>Pseudomonadota</taxon>
        <taxon>Betaproteobacteria</taxon>
        <taxon>Nitrosomonadales</taxon>
        <taxon>Nitrosomonadaceae</taxon>
        <taxon>Nitrosospira</taxon>
    </lineage>
</organism>